<dbReference type="PANTHER" id="PTHR34980">
    <property type="entry name" value="INNER MEMBRANE PROTEIN-RELATED-RELATED"/>
    <property type="match status" value="1"/>
</dbReference>
<evidence type="ECO:0000313" key="3">
    <source>
        <dbReference type="EMBL" id="MBM7802974.1"/>
    </source>
</evidence>
<dbReference type="Proteomes" id="UP000746584">
    <property type="component" value="Unassembled WGS sequence"/>
</dbReference>
<gene>
    <name evidence="2" type="ORF">GCM10009769_19740</name>
    <name evidence="3" type="ORF">JOE58_002225</name>
</gene>
<feature type="transmembrane region" description="Helical" evidence="1">
    <location>
        <begin position="46"/>
        <end position="66"/>
    </location>
</feature>
<protein>
    <submittedName>
        <fullName evidence="3">Uncharacterized membrane protein YhaH (DUF805 family)</fullName>
    </submittedName>
</protein>
<dbReference type="Proteomes" id="UP000648535">
    <property type="component" value="Unassembled WGS sequence"/>
</dbReference>
<dbReference type="Pfam" id="PF05656">
    <property type="entry name" value="DUF805"/>
    <property type="match status" value="1"/>
</dbReference>
<keyword evidence="1" id="KW-1133">Transmembrane helix</keyword>
<reference evidence="2" key="2">
    <citation type="submission" date="2020-09" db="EMBL/GenBank/DDBJ databases">
        <authorList>
            <person name="Sun Q."/>
            <person name="Ohkuma M."/>
        </authorList>
    </citation>
    <scope>NUCLEOTIDE SEQUENCE</scope>
    <source>
        <strain evidence="2">JCM 1480</strain>
    </source>
</reference>
<name>A0A8H9G8T1_9MICO</name>
<keyword evidence="1" id="KW-0812">Transmembrane</keyword>
<dbReference type="GO" id="GO:0005886">
    <property type="term" value="C:plasma membrane"/>
    <property type="evidence" value="ECO:0007669"/>
    <property type="project" value="TreeGrafter"/>
</dbReference>
<dbReference type="EMBL" id="JAFBCG010000001">
    <property type="protein sequence ID" value="MBM7802974.1"/>
    <property type="molecule type" value="Genomic_DNA"/>
</dbReference>
<dbReference type="AlphaFoldDB" id="A0A8H9G8T1"/>
<keyword evidence="1" id="KW-0472">Membrane</keyword>
<reference evidence="2" key="1">
    <citation type="journal article" date="2014" name="Int. J. Syst. Evol. Microbiol.">
        <title>Complete genome sequence of Corynebacterium casei LMG S-19264T (=DSM 44701T), isolated from a smear-ripened cheese.</title>
        <authorList>
            <consortium name="US DOE Joint Genome Institute (JGI-PGF)"/>
            <person name="Walter F."/>
            <person name="Albersmeier A."/>
            <person name="Kalinowski J."/>
            <person name="Ruckert C."/>
        </authorList>
    </citation>
    <scope>NUCLEOTIDE SEQUENCE</scope>
    <source>
        <strain evidence="2">JCM 1480</strain>
    </source>
</reference>
<evidence type="ECO:0000313" key="2">
    <source>
        <dbReference type="EMBL" id="GGL01636.1"/>
    </source>
</evidence>
<comment type="caution">
    <text evidence="2">The sequence shown here is derived from an EMBL/GenBank/DDBJ whole genome shotgun (WGS) entry which is preliminary data.</text>
</comment>
<organism evidence="2 4">
    <name type="scientific">Curtobacterium luteum</name>
    <dbReference type="NCBI Taxonomy" id="33881"/>
    <lineage>
        <taxon>Bacteria</taxon>
        <taxon>Bacillati</taxon>
        <taxon>Actinomycetota</taxon>
        <taxon>Actinomycetes</taxon>
        <taxon>Micrococcales</taxon>
        <taxon>Microbacteriaceae</taxon>
        <taxon>Curtobacterium</taxon>
    </lineage>
</organism>
<accession>A0A8H9G8T1</accession>
<dbReference type="EMBL" id="BMOI01000007">
    <property type="protein sequence ID" value="GGL01636.1"/>
    <property type="molecule type" value="Genomic_DNA"/>
</dbReference>
<reference evidence="3 5" key="3">
    <citation type="submission" date="2021-01" db="EMBL/GenBank/DDBJ databases">
        <title>Sequencing the genomes of 1000 actinobacteria strains.</title>
        <authorList>
            <person name="Klenk H.-P."/>
        </authorList>
    </citation>
    <scope>NUCLEOTIDE SEQUENCE [LARGE SCALE GENOMIC DNA]</scope>
    <source>
        <strain evidence="3 5">DSM 20542</strain>
    </source>
</reference>
<sequence length="141" mass="15624">MSNDSVQPGGVALRDPFYGAPFPEAVRRFWRKYTVFGGRASRAEFWWWWITSFAIGLALQLVPQAFTPDAPLFENQVGAYLFVLWGLATLVGSLALGARRLHDANLSGFWQFLHVALGIGSLVLLVLFLLPPNAKGARFDA</sequence>
<keyword evidence="5" id="KW-1185">Reference proteome</keyword>
<feature type="transmembrane region" description="Helical" evidence="1">
    <location>
        <begin position="109"/>
        <end position="130"/>
    </location>
</feature>
<evidence type="ECO:0000313" key="5">
    <source>
        <dbReference type="Proteomes" id="UP000746584"/>
    </source>
</evidence>
<dbReference type="PANTHER" id="PTHR34980:SF2">
    <property type="entry name" value="INNER MEMBRANE PROTEIN YHAH-RELATED"/>
    <property type="match status" value="1"/>
</dbReference>
<feature type="transmembrane region" description="Helical" evidence="1">
    <location>
        <begin position="78"/>
        <end position="97"/>
    </location>
</feature>
<evidence type="ECO:0000313" key="4">
    <source>
        <dbReference type="Proteomes" id="UP000648535"/>
    </source>
</evidence>
<evidence type="ECO:0000256" key="1">
    <source>
        <dbReference type="SAM" id="Phobius"/>
    </source>
</evidence>
<dbReference type="InterPro" id="IPR008523">
    <property type="entry name" value="DUF805"/>
</dbReference>
<dbReference type="RefSeq" id="WP_022903170.1">
    <property type="nucleotide sequence ID" value="NZ_BMOI01000007.1"/>
</dbReference>
<proteinExistence type="predicted"/>